<protein>
    <recommendedName>
        <fullName evidence="4">Lipoprotein</fullName>
    </recommendedName>
</protein>
<gene>
    <name evidence="2" type="ORF">H0E84_14685</name>
</gene>
<feature type="region of interest" description="Disordered" evidence="1">
    <location>
        <begin position="28"/>
        <end position="52"/>
    </location>
</feature>
<organism evidence="2 3">
    <name type="scientific">Luteimonas salinisoli</name>
    <dbReference type="NCBI Taxonomy" id="2752307"/>
    <lineage>
        <taxon>Bacteria</taxon>
        <taxon>Pseudomonadati</taxon>
        <taxon>Pseudomonadota</taxon>
        <taxon>Gammaproteobacteria</taxon>
        <taxon>Lysobacterales</taxon>
        <taxon>Lysobacteraceae</taxon>
        <taxon>Luteimonas</taxon>
    </lineage>
</organism>
<name>A0A853JFU5_9GAMM</name>
<comment type="caution">
    <text evidence="2">The sequence shown here is derived from an EMBL/GenBank/DDBJ whole genome shotgun (WGS) entry which is preliminary data.</text>
</comment>
<sequence>MSHSVGHTLRLVAPLMLLLATAGCDRANKRGGSADAVPTPREAPVVEPAGGPLADVRRIADGERPDPRRAVLMDMRVDAKARTADPDEDTRRAVAASLGGGEVRILGTLEGAFTRPRAREEMHLVETGDGGRWILVVGRDEALRLPGEDIRYLLASPDIDGNGTNEVLLRLDREEDGAIRTDLRLLTFTGEQPVVVADFSDARVDACAAPSPSLRAQRIEYGRPAGNGDWPDFVVVASESECIDGRAPDLEGYLRAERPAG</sequence>
<dbReference type="RefSeq" id="WP_180679395.1">
    <property type="nucleotide sequence ID" value="NZ_JACCKA010000082.1"/>
</dbReference>
<evidence type="ECO:0000313" key="2">
    <source>
        <dbReference type="EMBL" id="NZA27624.1"/>
    </source>
</evidence>
<proteinExistence type="predicted"/>
<accession>A0A853JFU5</accession>
<evidence type="ECO:0008006" key="4">
    <source>
        <dbReference type="Google" id="ProtNLM"/>
    </source>
</evidence>
<dbReference type="Proteomes" id="UP000578091">
    <property type="component" value="Unassembled WGS sequence"/>
</dbReference>
<evidence type="ECO:0000256" key="1">
    <source>
        <dbReference type="SAM" id="MobiDB-lite"/>
    </source>
</evidence>
<evidence type="ECO:0000313" key="3">
    <source>
        <dbReference type="Proteomes" id="UP000578091"/>
    </source>
</evidence>
<dbReference type="EMBL" id="JACCKA010000082">
    <property type="protein sequence ID" value="NZA27624.1"/>
    <property type="molecule type" value="Genomic_DNA"/>
</dbReference>
<reference evidence="2 3" key="1">
    <citation type="submission" date="2020-07" db="EMBL/GenBank/DDBJ databases">
        <title>Luteimonas sp. SJ-92.</title>
        <authorList>
            <person name="Huang X.-X."/>
            <person name="Xu L."/>
            <person name="Sun J.-Q."/>
        </authorList>
    </citation>
    <scope>NUCLEOTIDE SEQUENCE [LARGE SCALE GENOMIC DNA]</scope>
    <source>
        <strain evidence="2 3">SJ-92</strain>
    </source>
</reference>
<keyword evidence="3" id="KW-1185">Reference proteome</keyword>
<dbReference type="AlphaFoldDB" id="A0A853JFU5"/>